<evidence type="ECO:0000313" key="7">
    <source>
        <dbReference type="EMBL" id="CAF1063591.1"/>
    </source>
</evidence>
<dbReference type="GO" id="GO:0005525">
    <property type="term" value="F:GTP binding"/>
    <property type="evidence" value="ECO:0007669"/>
    <property type="project" value="UniProtKB-KW"/>
</dbReference>
<dbReference type="OrthoDB" id="2135133at2759"/>
<organism evidence="6 10">
    <name type="scientific">Didymodactylos carnosus</name>
    <dbReference type="NCBI Taxonomy" id="1234261"/>
    <lineage>
        <taxon>Eukaryota</taxon>
        <taxon>Metazoa</taxon>
        <taxon>Spiralia</taxon>
        <taxon>Gnathifera</taxon>
        <taxon>Rotifera</taxon>
        <taxon>Eurotatoria</taxon>
        <taxon>Bdelloidea</taxon>
        <taxon>Philodinida</taxon>
        <taxon>Philodinidae</taxon>
        <taxon>Didymodactylos</taxon>
    </lineage>
</organism>
<evidence type="ECO:0000313" key="8">
    <source>
        <dbReference type="EMBL" id="CAF3712624.1"/>
    </source>
</evidence>
<dbReference type="Proteomes" id="UP000682733">
    <property type="component" value="Unassembled WGS sequence"/>
</dbReference>
<feature type="domain" description="VLIG-type G" evidence="5">
    <location>
        <begin position="176"/>
        <end position="270"/>
    </location>
</feature>
<dbReference type="InterPro" id="IPR030383">
    <property type="entry name" value="G_VLIG_dom"/>
</dbReference>
<accession>A0A814BYL8</accession>
<evidence type="ECO:0000313" key="9">
    <source>
        <dbReference type="EMBL" id="CAF3828858.1"/>
    </source>
</evidence>
<dbReference type="PANTHER" id="PTHR22796:SF1">
    <property type="entry name" value="VWFA DOMAIN-CONTAINING PROTEIN"/>
    <property type="match status" value="1"/>
</dbReference>
<dbReference type="Gene3D" id="3.40.50.300">
    <property type="entry name" value="P-loop containing nucleotide triphosphate hydrolases"/>
    <property type="match status" value="1"/>
</dbReference>
<dbReference type="PANTHER" id="PTHR22796">
    <property type="entry name" value="URG4-RELATED"/>
    <property type="match status" value="1"/>
</dbReference>
<comment type="caution">
    <text evidence="6">The sequence shown here is derived from an EMBL/GenBank/DDBJ whole genome shotgun (WGS) entry which is preliminary data.</text>
</comment>
<proteinExistence type="inferred from homology"/>
<dbReference type="SUPFAM" id="SSF52540">
    <property type="entry name" value="P-loop containing nucleoside triphosphate hydrolases"/>
    <property type="match status" value="1"/>
</dbReference>
<dbReference type="AlphaFoldDB" id="A0A814BYL8"/>
<dbReference type="Proteomes" id="UP000681722">
    <property type="component" value="Unassembled WGS sequence"/>
</dbReference>
<dbReference type="Pfam" id="PF25683">
    <property type="entry name" value="URGCP_GTPase"/>
    <property type="match status" value="1"/>
</dbReference>
<protein>
    <recommendedName>
        <fullName evidence="11">VLIG-type G domain-containing protein</fullName>
    </recommendedName>
</protein>
<evidence type="ECO:0000313" key="6">
    <source>
        <dbReference type="EMBL" id="CAF0935286.1"/>
    </source>
</evidence>
<reference evidence="6" key="1">
    <citation type="submission" date="2021-02" db="EMBL/GenBank/DDBJ databases">
        <authorList>
            <person name="Nowell W R."/>
        </authorList>
    </citation>
    <scope>NUCLEOTIDE SEQUENCE</scope>
</reference>
<dbReference type="PROSITE" id="PS51717">
    <property type="entry name" value="G_VLIG"/>
    <property type="match status" value="1"/>
</dbReference>
<keyword evidence="2" id="KW-0342">GTP-binding</keyword>
<dbReference type="InterPro" id="IPR030386">
    <property type="entry name" value="G_GB1_RHD3_dom"/>
</dbReference>
<evidence type="ECO:0000256" key="1">
    <source>
        <dbReference type="ARBA" id="ARBA00022741"/>
    </source>
</evidence>
<evidence type="ECO:0000256" key="2">
    <source>
        <dbReference type="ARBA" id="ARBA00023134"/>
    </source>
</evidence>
<dbReference type="EMBL" id="CAJNOQ010002050">
    <property type="protein sequence ID" value="CAF0935286.1"/>
    <property type="molecule type" value="Genomic_DNA"/>
</dbReference>
<comment type="similarity">
    <text evidence="3">Belongs to the TRAFAC class dynamin-like GTPase superfamily. GB1/RHD3 GTPase family.</text>
</comment>
<evidence type="ECO:0000259" key="5">
    <source>
        <dbReference type="PROSITE" id="PS51717"/>
    </source>
</evidence>
<evidence type="ECO:0000256" key="3">
    <source>
        <dbReference type="PROSITE-ProRule" id="PRU01052"/>
    </source>
</evidence>
<feature type="domain" description="GB1/RHD3-type G" evidence="4">
    <location>
        <begin position="176"/>
        <end position="277"/>
    </location>
</feature>
<dbReference type="PROSITE" id="PS51715">
    <property type="entry name" value="G_GB1_RHD3"/>
    <property type="match status" value="1"/>
</dbReference>
<gene>
    <name evidence="6" type="ORF">GPM918_LOCUS10406</name>
    <name evidence="7" type="ORF">OVA965_LOCUS17542</name>
    <name evidence="8" type="ORF">SRO942_LOCUS10407</name>
    <name evidence="9" type="ORF">TMI583_LOCUS17551</name>
</gene>
<keyword evidence="10" id="KW-1185">Reference proteome</keyword>
<dbReference type="EMBL" id="CAJOBA010008450">
    <property type="protein sequence ID" value="CAF3828858.1"/>
    <property type="molecule type" value="Genomic_DNA"/>
</dbReference>
<name>A0A814BYL8_9BILA</name>
<evidence type="ECO:0000259" key="4">
    <source>
        <dbReference type="PROSITE" id="PS51715"/>
    </source>
</evidence>
<sequence>MQLAESAIKVEEYVPEYANFEKLCKSKQELSKLNFYGEVDSKIYEVQQHIDERKQNQGKTDSGIIFDLFYQILRAPNTLTLMSLNLLASELKEQRNRFVSTGEMAKQLPIQKNLSLELLWRNAIVCGTYQVPEVWRLIVQRYYESMVAGFPFETIDDDNFYFHHQFLSNVLSIFGNKKILVVSVIGPQNSGKSTLLNYMFGTFFDVRDGRCTRGIYGSFVKSNRKDFDYILLIDTEGLLGVEREDKEFDRRLVLFCLAVSHLIVVNMIGEVNESLKTMLTLCADSLKQMNVNRVPEPIVHFVLNQKADLNIQNHQAAIEKITSDLKSFDLSGMIHIRQETFHTLPNAFKKERGLLNDTSSPCLSKAEPDFIELVQLLCGDIINSALKCLPRTSDQFTGPSQWLKSSITIFDTLRKFADLTYYRDINERRQDNKVREYIRAKLIEEFASTYREQLTAVSANKNEREIEELILPEMEKKQKDLNEDLENRLKLLKTSDTIRIRSRQFLRVQIIEMFNALRTSCKMVSERAQVQLLVQNGEGALKQLIEEIGAKGIVMSE</sequence>
<dbReference type="EMBL" id="CAJOBC010002050">
    <property type="protein sequence ID" value="CAF3712624.1"/>
    <property type="molecule type" value="Genomic_DNA"/>
</dbReference>
<dbReference type="InterPro" id="IPR027417">
    <property type="entry name" value="P-loop_NTPase"/>
</dbReference>
<evidence type="ECO:0008006" key="11">
    <source>
        <dbReference type="Google" id="ProtNLM"/>
    </source>
</evidence>
<evidence type="ECO:0000313" key="10">
    <source>
        <dbReference type="Proteomes" id="UP000663829"/>
    </source>
</evidence>
<keyword evidence="1" id="KW-0547">Nucleotide-binding</keyword>
<dbReference type="EMBL" id="CAJNOK010008436">
    <property type="protein sequence ID" value="CAF1063591.1"/>
    <property type="molecule type" value="Genomic_DNA"/>
</dbReference>
<dbReference type="Proteomes" id="UP000677228">
    <property type="component" value="Unassembled WGS sequence"/>
</dbReference>
<dbReference type="Proteomes" id="UP000663829">
    <property type="component" value="Unassembled WGS sequence"/>
</dbReference>